<comment type="similarity">
    <text evidence="1 2">Belongs to the ArsC family.</text>
</comment>
<dbReference type="Gene3D" id="3.40.30.10">
    <property type="entry name" value="Glutaredoxin"/>
    <property type="match status" value="1"/>
</dbReference>
<reference evidence="3 4" key="1">
    <citation type="submission" date="2024-07" db="EMBL/GenBank/DDBJ databases">
        <authorList>
            <person name="Ren Q."/>
        </authorList>
    </citation>
    <scope>NUCLEOTIDE SEQUENCE [LARGE SCALE GENOMIC DNA]</scope>
    <source>
        <strain evidence="3 4">REN37</strain>
    </source>
</reference>
<evidence type="ECO:0000256" key="2">
    <source>
        <dbReference type="PROSITE-ProRule" id="PRU01282"/>
    </source>
</evidence>
<gene>
    <name evidence="3" type="ORF">AB5I84_04815</name>
</gene>
<dbReference type="InterPro" id="IPR006660">
    <property type="entry name" value="Arsenate_reductase-like"/>
</dbReference>
<dbReference type="RefSeq" id="WP_369454724.1">
    <property type="nucleotide sequence ID" value="NZ_JBGCUO010000001.1"/>
</dbReference>
<evidence type="ECO:0000313" key="3">
    <source>
        <dbReference type="EMBL" id="MEY1661468.1"/>
    </source>
</evidence>
<dbReference type="InterPro" id="IPR006504">
    <property type="entry name" value="Tscrpt_reg_Spx/MgsR"/>
</dbReference>
<dbReference type="SUPFAM" id="SSF52833">
    <property type="entry name" value="Thioredoxin-like"/>
    <property type="match status" value="1"/>
</dbReference>
<proteinExistence type="inferred from homology"/>
<dbReference type="NCBIfam" id="NF008107">
    <property type="entry name" value="PRK10853.1"/>
    <property type="match status" value="1"/>
</dbReference>
<dbReference type="EMBL" id="JBGCUO010000001">
    <property type="protein sequence ID" value="MEY1661468.1"/>
    <property type="molecule type" value="Genomic_DNA"/>
</dbReference>
<dbReference type="PANTHER" id="PTHR30041:SF8">
    <property type="entry name" value="PROTEIN YFFB"/>
    <property type="match status" value="1"/>
</dbReference>
<organism evidence="3 4">
    <name type="scientific">Isoalcanivorax beigongshangi</name>
    <dbReference type="NCBI Taxonomy" id="3238810"/>
    <lineage>
        <taxon>Bacteria</taxon>
        <taxon>Pseudomonadati</taxon>
        <taxon>Pseudomonadota</taxon>
        <taxon>Gammaproteobacteria</taxon>
        <taxon>Oceanospirillales</taxon>
        <taxon>Alcanivoracaceae</taxon>
        <taxon>Isoalcanivorax</taxon>
    </lineage>
</organism>
<sequence length="115" mass="13009">MTVTIYGIRACDTMKKAFTWLDEKGIAYQFHDYKKSGVDARQVAHWIQVWGWEKVINRRGTTWRKLPEAQRDAMDATSAVDAAVANTSLLKRPLVEISGTPILLGFDPELWAATL</sequence>
<name>A0ABV4AI12_9GAMM</name>
<evidence type="ECO:0000313" key="4">
    <source>
        <dbReference type="Proteomes" id="UP001562065"/>
    </source>
</evidence>
<comment type="caution">
    <text evidence="3">The sequence shown here is derived from an EMBL/GenBank/DDBJ whole genome shotgun (WGS) entry which is preliminary data.</text>
</comment>
<accession>A0ABV4AI12</accession>
<dbReference type="NCBIfam" id="TIGR01617">
    <property type="entry name" value="arsC_related"/>
    <property type="match status" value="1"/>
</dbReference>
<dbReference type="PROSITE" id="PS51353">
    <property type="entry name" value="ARSC"/>
    <property type="match status" value="1"/>
</dbReference>
<dbReference type="InterPro" id="IPR036249">
    <property type="entry name" value="Thioredoxin-like_sf"/>
</dbReference>
<dbReference type="PANTHER" id="PTHR30041">
    <property type="entry name" value="ARSENATE REDUCTASE"/>
    <property type="match status" value="1"/>
</dbReference>
<dbReference type="Proteomes" id="UP001562065">
    <property type="component" value="Unassembled WGS sequence"/>
</dbReference>
<dbReference type="Pfam" id="PF03960">
    <property type="entry name" value="ArsC"/>
    <property type="match status" value="1"/>
</dbReference>
<protein>
    <submittedName>
        <fullName evidence="3">ArsC family reductase</fullName>
    </submittedName>
</protein>
<evidence type="ECO:0000256" key="1">
    <source>
        <dbReference type="ARBA" id="ARBA00007198"/>
    </source>
</evidence>
<keyword evidence="4" id="KW-1185">Reference proteome</keyword>